<evidence type="ECO:0000313" key="2">
    <source>
        <dbReference type="Proteomes" id="UP000292003"/>
    </source>
</evidence>
<dbReference type="RefSeq" id="WP_130479314.1">
    <property type="nucleotide sequence ID" value="NZ_SFCC01000021.1"/>
</dbReference>
<comment type="caution">
    <text evidence="1">The sequence shown here is derived from an EMBL/GenBank/DDBJ whole genome shotgun (WGS) entry which is preliminary data.</text>
</comment>
<name>A0A4Q7IZ52_9PSEU</name>
<keyword evidence="2" id="KW-1185">Reference proteome</keyword>
<dbReference type="AlphaFoldDB" id="A0A4Q7IZ52"/>
<dbReference type="OrthoDB" id="3537847at2"/>
<dbReference type="EMBL" id="SFCC01000021">
    <property type="protein sequence ID" value="RZQ59749.1"/>
    <property type="molecule type" value="Genomic_DNA"/>
</dbReference>
<reference evidence="1 2" key="1">
    <citation type="submission" date="2019-02" db="EMBL/GenBank/DDBJ databases">
        <title>Draft genome sequence of Amycolatopsis sp. 8-3EHSu isolated from roots of Suaeda maritima.</title>
        <authorList>
            <person name="Duangmal K."/>
            <person name="Chantavorakit T."/>
        </authorList>
    </citation>
    <scope>NUCLEOTIDE SEQUENCE [LARGE SCALE GENOMIC DNA]</scope>
    <source>
        <strain evidence="1 2">8-3EHSu</strain>
    </source>
</reference>
<protein>
    <submittedName>
        <fullName evidence="1">Uncharacterized protein</fullName>
    </submittedName>
</protein>
<sequence>MRSFTDMIRAIARAPRGFNADGRPQGLGMAMAMEAARRDPSTQVEDYLRREARTGDRHASVSS</sequence>
<organism evidence="1 2">
    <name type="scientific">Amycolatopsis suaedae</name>
    <dbReference type="NCBI Taxonomy" id="2510978"/>
    <lineage>
        <taxon>Bacteria</taxon>
        <taxon>Bacillati</taxon>
        <taxon>Actinomycetota</taxon>
        <taxon>Actinomycetes</taxon>
        <taxon>Pseudonocardiales</taxon>
        <taxon>Pseudonocardiaceae</taxon>
        <taxon>Amycolatopsis</taxon>
    </lineage>
</organism>
<proteinExistence type="predicted"/>
<evidence type="ECO:0000313" key="1">
    <source>
        <dbReference type="EMBL" id="RZQ59749.1"/>
    </source>
</evidence>
<accession>A0A4Q7IZ52</accession>
<gene>
    <name evidence="1" type="ORF">EWH70_31975</name>
</gene>
<dbReference type="Proteomes" id="UP000292003">
    <property type="component" value="Unassembled WGS sequence"/>
</dbReference>